<reference evidence="1" key="1">
    <citation type="submission" date="2020-08" db="EMBL/GenBank/DDBJ databases">
        <title>Genome public.</title>
        <authorList>
            <person name="Liu C."/>
            <person name="Sun Q."/>
        </authorList>
    </citation>
    <scope>NUCLEOTIDE SEQUENCE</scope>
    <source>
        <strain evidence="1">NSJ-68</strain>
    </source>
</reference>
<gene>
    <name evidence="1" type="ORF">H8S44_14330</name>
</gene>
<accession>A0A923LE11</accession>
<dbReference type="EMBL" id="JACOOR010000009">
    <property type="protein sequence ID" value="MBC5660936.1"/>
    <property type="molecule type" value="Genomic_DNA"/>
</dbReference>
<keyword evidence="2" id="KW-1185">Reference proteome</keyword>
<organism evidence="1 2">
    <name type="scientific">Anaerosacchariphilus hominis</name>
    <dbReference type="NCBI Taxonomy" id="2763017"/>
    <lineage>
        <taxon>Bacteria</taxon>
        <taxon>Bacillati</taxon>
        <taxon>Bacillota</taxon>
        <taxon>Clostridia</taxon>
        <taxon>Lachnospirales</taxon>
        <taxon>Lachnospiraceae</taxon>
        <taxon>Anaerosacchariphilus</taxon>
    </lineage>
</organism>
<dbReference type="AlphaFoldDB" id="A0A923LE11"/>
<protein>
    <submittedName>
        <fullName evidence="1">DUF4358 domain-containing protein</fullName>
    </submittedName>
</protein>
<dbReference type="InterPro" id="IPR025648">
    <property type="entry name" value="DUF4358"/>
</dbReference>
<proteinExistence type="predicted"/>
<name>A0A923LE11_9FIRM</name>
<dbReference type="Proteomes" id="UP000649345">
    <property type="component" value="Unassembled WGS sequence"/>
</dbReference>
<dbReference type="Pfam" id="PF14270">
    <property type="entry name" value="DUF4358"/>
    <property type="match status" value="1"/>
</dbReference>
<evidence type="ECO:0000313" key="1">
    <source>
        <dbReference type="EMBL" id="MBC5660936.1"/>
    </source>
</evidence>
<comment type="caution">
    <text evidence="1">The sequence shown here is derived from an EMBL/GenBank/DDBJ whole genome shotgun (WGS) entry which is preliminary data.</text>
</comment>
<evidence type="ECO:0000313" key="2">
    <source>
        <dbReference type="Proteomes" id="UP000649345"/>
    </source>
</evidence>
<dbReference type="RefSeq" id="WP_186873880.1">
    <property type="nucleotide sequence ID" value="NZ_JACOOR010000009.1"/>
</dbReference>
<sequence length="165" mass="18567">MKDWILRIAKLLLLVLLAAGGLLVVKGTARQVDFGKLQADVEKAMDLSDMKQGDARMLRRFYDLNAGELAHWVLYTASDNMAVEELLLVECASPEQAEQVLEAARNRKETQVKNFEGYGPEQVQLLNGCVIRRDGSYVLFAVSDRVSDIKKAYRKDLFQTERTGS</sequence>